<dbReference type="AlphaFoldDB" id="A0A3P6PW89"/>
<evidence type="ECO:0000313" key="3">
    <source>
        <dbReference type="Proteomes" id="UP000271889"/>
    </source>
</evidence>
<accession>A0A3P6PW89</accession>
<name>A0A3P6PW89_CYLGO</name>
<proteinExistence type="predicted"/>
<evidence type="ECO:0000313" key="2">
    <source>
        <dbReference type="EMBL" id="VDK40329.1"/>
    </source>
</evidence>
<protein>
    <recommendedName>
        <fullName evidence="1">TAR DNA-binding protein 43 N-terminal domain-containing protein</fullName>
    </recommendedName>
</protein>
<feature type="domain" description="TAR DNA-binding protein 43 N-terminal" evidence="1">
    <location>
        <begin position="52"/>
        <end position="89"/>
    </location>
</feature>
<sequence length="90" mass="9997">MSDNLLCLILEINEVFGDMKWVCTANRIFASAGADQYISQNLILAWVRLQIEPVEVATDDGGIVFASVQSVVPGAHGLYYRQDGQRRPLE</sequence>
<dbReference type="InterPro" id="IPR041105">
    <property type="entry name" value="TDP-43_N"/>
</dbReference>
<dbReference type="Pfam" id="PF18694">
    <property type="entry name" value="TDP-43_N"/>
    <property type="match status" value="1"/>
</dbReference>
<reference evidence="2 3" key="1">
    <citation type="submission" date="2018-11" db="EMBL/GenBank/DDBJ databases">
        <authorList>
            <consortium name="Pathogen Informatics"/>
        </authorList>
    </citation>
    <scope>NUCLEOTIDE SEQUENCE [LARGE SCALE GENOMIC DNA]</scope>
</reference>
<gene>
    <name evidence="2" type="ORF">CGOC_LOCUS12</name>
</gene>
<dbReference type="OrthoDB" id="2020831at2759"/>
<organism evidence="2 3">
    <name type="scientific">Cylicostephanus goldi</name>
    <name type="common">Nematode worm</name>
    <dbReference type="NCBI Taxonomy" id="71465"/>
    <lineage>
        <taxon>Eukaryota</taxon>
        <taxon>Metazoa</taxon>
        <taxon>Ecdysozoa</taxon>
        <taxon>Nematoda</taxon>
        <taxon>Chromadorea</taxon>
        <taxon>Rhabditida</taxon>
        <taxon>Rhabditina</taxon>
        <taxon>Rhabditomorpha</taxon>
        <taxon>Strongyloidea</taxon>
        <taxon>Strongylidae</taxon>
        <taxon>Cylicostephanus</taxon>
    </lineage>
</organism>
<dbReference type="EMBL" id="UYRV01000007">
    <property type="protein sequence ID" value="VDK40329.1"/>
    <property type="molecule type" value="Genomic_DNA"/>
</dbReference>
<keyword evidence="3" id="KW-1185">Reference proteome</keyword>
<evidence type="ECO:0000259" key="1">
    <source>
        <dbReference type="Pfam" id="PF18694"/>
    </source>
</evidence>
<dbReference type="Proteomes" id="UP000271889">
    <property type="component" value="Unassembled WGS sequence"/>
</dbReference>